<gene>
    <name evidence="2" type="ORF">H0H81_005515</name>
</gene>
<evidence type="ECO:0000313" key="3">
    <source>
        <dbReference type="Proteomes" id="UP000717328"/>
    </source>
</evidence>
<feature type="chain" id="PRO_5040446899" evidence="1">
    <location>
        <begin position="23"/>
        <end position="206"/>
    </location>
</feature>
<dbReference type="AlphaFoldDB" id="A0A9P7KLJ8"/>
<reference evidence="2" key="2">
    <citation type="submission" date="2021-10" db="EMBL/GenBank/DDBJ databases">
        <title>Phylogenomics reveals ancestral predisposition of the termite-cultivated fungus Termitomyces towards a domesticated lifestyle.</title>
        <authorList>
            <person name="Auxier B."/>
            <person name="Grum-Grzhimaylo A."/>
            <person name="Cardenas M.E."/>
            <person name="Lodge J.D."/>
            <person name="Laessoe T."/>
            <person name="Pedersen O."/>
            <person name="Smith M.E."/>
            <person name="Kuyper T.W."/>
            <person name="Franco-Molano E.A."/>
            <person name="Baroni T.J."/>
            <person name="Aanen D.K."/>
        </authorList>
    </citation>
    <scope>NUCLEOTIDE SEQUENCE</scope>
    <source>
        <strain evidence="2">D49</strain>
    </source>
</reference>
<keyword evidence="3" id="KW-1185">Reference proteome</keyword>
<dbReference type="EMBL" id="JABCKI010000014">
    <property type="protein sequence ID" value="KAG5654269.1"/>
    <property type="molecule type" value="Genomic_DNA"/>
</dbReference>
<protein>
    <submittedName>
        <fullName evidence="2">Uncharacterized protein</fullName>
    </submittedName>
</protein>
<accession>A0A9P7KLJ8</accession>
<sequence length="206" mass="21826">MLATVFLTLLPLLATQVLPVYAQDPTDQDLLSSCPGGGGSPNVREADRCTLINTTNNPDVVIYKNMGNAVQNCGGSTTATTVTLGGSTSFATTVEVNANFGFSYEGLSIGGGASTSETTTETTSNEISYDVPPGRQAVYTAGYNYKSETGNVQVNYGKRVADHYIWYTGTTVTKLTPDSSTPARYQVHATKCGKQHPPVRVVFFSA</sequence>
<reference evidence="2" key="1">
    <citation type="submission" date="2021-02" db="EMBL/GenBank/DDBJ databases">
        <authorList>
            <person name="Nieuwenhuis M."/>
            <person name="Van De Peppel L.J.J."/>
        </authorList>
    </citation>
    <scope>NUCLEOTIDE SEQUENCE</scope>
    <source>
        <strain evidence="2">D49</strain>
    </source>
</reference>
<dbReference type="OrthoDB" id="2735305at2759"/>
<dbReference type="Proteomes" id="UP000717328">
    <property type="component" value="Unassembled WGS sequence"/>
</dbReference>
<proteinExistence type="predicted"/>
<feature type="signal peptide" evidence="1">
    <location>
        <begin position="1"/>
        <end position="22"/>
    </location>
</feature>
<comment type="caution">
    <text evidence="2">The sequence shown here is derived from an EMBL/GenBank/DDBJ whole genome shotgun (WGS) entry which is preliminary data.</text>
</comment>
<evidence type="ECO:0000256" key="1">
    <source>
        <dbReference type="SAM" id="SignalP"/>
    </source>
</evidence>
<evidence type="ECO:0000313" key="2">
    <source>
        <dbReference type="EMBL" id="KAG5654269.1"/>
    </source>
</evidence>
<name>A0A9P7KLJ8_9AGAR</name>
<keyword evidence="1" id="KW-0732">Signal</keyword>
<organism evidence="2 3">
    <name type="scientific">Sphagnurus paluster</name>
    <dbReference type="NCBI Taxonomy" id="117069"/>
    <lineage>
        <taxon>Eukaryota</taxon>
        <taxon>Fungi</taxon>
        <taxon>Dikarya</taxon>
        <taxon>Basidiomycota</taxon>
        <taxon>Agaricomycotina</taxon>
        <taxon>Agaricomycetes</taxon>
        <taxon>Agaricomycetidae</taxon>
        <taxon>Agaricales</taxon>
        <taxon>Tricholomatineae</taxon>
        <taxon>Lyophyllaceae</taxon>
        <taxon>Sphagnurus</taxon>
    </lineage>
</organism>